<dbReference type="GO" id="GO:0017004">
    <property type="term" value="P:cytochrome complex assembly"/>
    <property type="evidence" value="ECO:0007669"/>
    <property type="project" value="UniProtKB-KW"/>
</dbReference>
<protein>
    <recommendedName>
        <fullName evidence="10">Cytochrome c-type biogenesis protein CcmE</fullName>
    </recommendedName>
    <alternativeName>
        <fullName evidence="10">Cytochrome c maturation protein E</fullName>
    </alternativeName>
    <alternativeName>
        <fullName evidence="10">Heme chaperone CcmE</fullName>
    </alternativeName>
</protein>
<feature type="topological domain" description="Extracellular" evidence="10">
    <location>
        <begin position="29"/>
        <end position="166"/>
    </location>
</feature>
<dbReference type="AlphaFoldDB" id="A0A4S2H7D9"/>
<evidence type="ECO:0000256" key="3">
    <source>
        <dbReference type="ARBA" id="ARBA00022692"/>
    </source>
</evidence>
<dbReference type="PANTHER" id="PTHR34128">
    <property type="entry name" value="CYTOCHROME C-TYPE BIOGENESIS PROTEIN CCME HOMOLOG, MITOCHONDRIAL"/>
    <property type="match status" value="1"/>
</dbReference>
<keyword evidence="6 10" id="KW-0735">Signal-anchor</keyword>
<sequence length="166" mass="17504">MRKSKRRLWIIGAAAVVLAGAAGLASLALRDTMVFFYAPSDIAESPPAPGQHIRVGGLVVEGSVDRPAEGGANFSVTDGGADLRVIYRGSLPDLFREGQGIVAEGSFDGEGVFHASTVLAKHDETYMPPEVADALRENGMWEEPGAARSSGYEYRPPQPETSGEGS</sequence>
<evidence type="ECO:0000313" key="13">
    <source>
        <dbReference type="EMBL" id="TGY91730.1"/>
    </source>
</evidence>
<dbReference type="Pfam" id="PF03100">
    <property type="entry name" value="CcmE"/>
    <property type="match status" value="1"/>
</dbReference>
<dbReference type="OrthoDB" id="9793584at2"/>
<evidence type="ECO:0000313" key="14">
    <source>
        <dbReference type="Proteomes" id="UP000305451"/>
    </source>
</evidence>
<evidence type="ECO:0000256" key="5">
    <source>
        <dbReference type="ARBA" id="ARBA00022748"/>
    </source>
</evidence>
<dbReference type="GO" id="GO:0046872">
    <property type="term" value="F:metal ion binding"/>
    <property type="evidence" value="ECO:0007669"/>
    <property type="project" value="UniProtKB-KW"/>
</dbReference>
<keyword evidence="10" id="KW-1003">Cell membrane</keyword>
<evidence type="ECO:0000256" key="7">
    <source>
        <dbReference type="ARBA" id="ARBA00022989"/>
    </source>
</evidence>
<evidence type="ECO:0000256" key="4">
    <source>
        <dbReference type="ARBA" id="ARBA00022723"/>
    </source>
</evidence>
<organism evidence="13 14">
    <name type="scientific">Marinicauda pacifica</name>
    <dbReference type="NCBI Taxonomy" id="1133559"/>
    <lineage>
        <taxon>Bacteria</taxon>
        <taxon>Pseudomonadati</taxon>
        <taxon>Pseudomonadota</taxon>
        <taxon>Alphaproteobacteria</taxon>
        <taxon>Maricaulales</taxon>
        <taxon>Maricaulaceae</taxon>
        <taxon>Marinicauda</taxon>
    </lineage>
</organism>
<dbReference type="InterPro" id="IPR036127">
    <property type="entry name" value="CcmE-like_sf"/>
</dbReference>
<evidence type="ECO:0000256" key="8">
    <source>
        <dbReference type="ARBA" id="ARBA00023004"/>
    </source>
</evidence>
<comment type="function">
    <text evidence="10">Heme chaperone required for the biogenesis of c-type cytochromes. Transiently binds heme delivered by CcmC and transfers the heme to apo-cytochromes in a process facilitated by CcmF and CcmH.</text>
</comment>
<evidence type="ECO:0000256" key="11">
    <source>
        <dbReference type="PIRSR" id="PIRSR604329-50"/>
    </source>
</evidence>
<reference evidence="13 14" key="1">
    <citation type="journal article" date="2013" name="Int. J. Syst. Evol. Microbiol.">
        <title>Marinicauda pacifica gen. nov., sp. nov., a prosthecate alphaproteobacterium of the family Hyphomonadaceae isolated from deep seawater.</title>
        <authorList>
            <person name="Zhang X.Y."/>
            <person name="Li G.W."/>
            <person name="Wang C.S."/>
            <person name="Zhang Y.J."/>
            <person name="Xu X.W."/>
            <person name="Li H."/>
            <person name="Liu A."/>
            <person name="Liu C."/>
            <person name="Xie B.B."/>
            <person name="Qin Q.L."/>
            <person name="Xu Z."/>
            <person name="Chen X.L."/>
            <person name="Zhou B.C."/>
            <person name="Zhang Y.Z."/>
        </authorList>
    </citation>
    <scope>NUCLEOTIDE SEQUENCE [LARGE SCALE GENOMIC DNA]</scope>
    <source>
        <strain evidence="13 14">P-1 km-3</strain>
    </source>
</reference>
<dbReference type="Proteomes" id="UP000305451">
    <property type="component" value="Unassembled WGS sequence"/>
</dbReference>
<feature type="topological domain" description="Cytoplasmic" evidence="10">
    <location>
        <begin position="1"/>
        <end position="7"/>
    </location>
</feature>
<feature type="region of interest" description="Disordered" evidence="12">
    <location>
        <begin position="139"/>
        <end position="166"/>
    </location>
</feature>
<accession>A0A4S2H7D9</accession>
<dbReference type="GO" id="GO:0020037">
    <property type="term" value="F:heme binding"/>
    <property type="evidence" value="ECO:0007669"/>
    <property type="project" value="InterPro"/>
</dbReference>
<dbReference type="InterPro" id="IPR012340">
    <property type="entry name" value="NA-bd_OB-fold"/>
</dbReference>
<evidence type="ECO:0000256" key="6">
    <source>
        <dbReference type="ARBA" id="ARBA00022968"/>
    </source>
</evidence>
<comment type="subcellular location">
    <subcellularLocation>
        <location evidence="10">Cell membrane</location>
        <topology evidence="10">Single-pass type II membrane protein</topology>
    </subcellularLocation>
    <subcellularLocation>
        <location evidence="1">Membrane</location>
    </subcellularLocation>
</comment>
<evidence type="ECO:0000256" key="2">
    <source>
        <dbReference type="ARBA" id="ARBA00022617"/>
    </source>
</evidence>
<keyword evidence="7 10" id="KW-1133">Transmembrane helix</keyword>
<name>A0A4S2H7D9_9PROT</name>
<proteinExistence type="inferred from homology"/>
<comment type="caution">
    <text evidence="13">The sequence shown here is derived from an EMBL/GenBank/DDBJ whole genome shotgun (WGS) entry which is preliminary data.</text>
</comment>
<feature type="binding site" description="covalent" evidence="10 11">
    <location>
        <position position="122"/>
    </location>
    <ligand>
        <name>heme</name>
        <dbReference type="ChEBI" id="CHEBI:30413"/>
    </ligand>
</feature>
<dbReference type="SUPFAM" id="SSF82093">
    <property type="entry name" value="Heme chaperone CcmE"/>
    <property type="match status" value="1"/>
</dbReference>
<dbReference type="PANTHER" id="PTHR34128:SF2">
    <property type="entry name" value="CYTOCHROME C-TYPE BIOGENESIS PROTEIN CCME HOMOLOG, MITOCHONDRIAL"/>
    <property type="match status" value="1"/>
</dbReference>
<dbReference type="GO" id="GO:0005886">
    <property type="term" value="C:plasma membrane"/>
    <property type="evidence" value="ECO:0007669"/>
    <property type="project" value="UniProtKB-SubCell"/>
</dbReference>
<dbReference type="HAMAP" id="MF_01959">
    <property type="entry name" value="CcmE"/>
    <property type="match status" value="1"/>
</dbReference>
<keyword evidence="4 10" id="KW-0479">Metal-binding</keyword>
<dbReference type="EMBL" id="SRXV01000005">
    <property type="protein sequence ID" value="TGY91730.1"/>
    <property type="molecule type" value="Genomic_DNA"/>
</dbReference>
<comment type="similarity">
    <text evidence="10">Belongs to the CcmE/CycJ family.</text>
</comment>
<keyword evidence="2 10" id="KW-0349">Heme</keyword>
<dbReference type="InterPro" id="IPR004329">
    <property type="entry name" value="CcmE"/>
</dbReference>
<evidence type="ECO:0000256" key="9">
    <source>
        <dbReference type="ARBA" id="ARBA00023136"/>
    </source>
</evidence>
<dbReference type="GO" id="GO:0017003">
    <property type="term" value="P:protein-heme linkage"/>
    <property type="evidence" value="ECO:0007669"/>
    <property type="project" value="UniProtKB-UniRule"/>
</dbReference>
<dbReference type="NCBIfam" id="NF009731">
    <property type="entry name" value="PRK13254.1-5"/>
    <property type="match status" value="1"/>
</dbReference>
<keyword evidence="3 10" id="KW-0812">Transmembrane</keyword>
<dbReference type="RefSeq" id="WP_135945905.1">
    <property type="nucleotide sequence ID" value="NZ_BMEI01000005.1"/>
</dbReference>
<dbReference type="NCBIfam" id="NF009727">
    <property type="entry name" value="PRK13254.1-1"/>
    <property type="match status" value="1"/>
</dbReference>
<feature type="binding site" description="axial binding residue" evidence="10 11">
    <location>
        <position position="126"/>
    </location>
    <ligand>
        <name>heme</name>
        <dbReference type="ChEBI" id="CHEBI:30413"/>
    </ligand>
    <ligandPart>
        <name>Fe</name>
        <dbReference type="ChEBI" id="CHEBI:18248"/>
    </ligandPart>
</feature>
<keyword evidence="14" id="KW-1185">Reference proteome</keyword>
<evidence type="ECO:0000256" key="10">
    <source>
        <dbReference type="HAMAP-Rule" id="MF_01959"/>
    </source>
</evidence>
<dbReference type="Gene3D" id="2.40.50.140">
    <property type="entry name" value="Nucleic acid-binding proteins"/>
    <property type="match status" value="1"/>
</dbReference>
<evidence type="ECO:0000256" key="1">
    <source>
        <dbReference type="ARBA" id="ARBA00004370"/>
    </source>
</evidence>
<evidence type="ECO:0000256" key="12">
    <source>
        <dbReference type="SAM" id="MobiDB-lite"/>
    </source>
</evidence>
<keyword evidence="8 10" id="KW-0408">Iron</keyword>
<keyword evidence="5 10" id="KW-0201">Cytochrome c-type biogenesis</keyword>
<keyword evidence="9 10" id="KW-0472">Membrane</keyword>
<gene>
    <name evidence="10 13" type="primary">ccmE</name>
    <name evidence="10" type="synonym">cycJ</name>
    <name evidence="13" type="ORF">E5162_14040</name>
</gene>